<dbReference type="HOGENOM" id="CLU_712832_0_0_1"/>
<feature type="non-terminal residue" evidence="2">
    <location>
        <position position="1"/>
    </location>
</feature>
<accession>T0L3K5</accession>
<sequence length="388" mass="45612">NDNIIVDNKYNYINTDNINISGNTNYNDSDNINRDIRDNYNIDNNIHINNIDNNIHTNKHTNINIYKNIDNINNNKNNILSFLGLNKGKLYYISKIQKNEILEKDKPLKNITNRKLKNITNRKDNSNIKNNINRKDNSNIKNNINNSLYRYINKYSNIREENTNCTRRSFINEVKEENVVKEEDTGKDFLCSNIYNSIIKEGDNIERDINNRYIDNTNIDNNDKPFSMDNNNKLNVDTTSIKLDIENNNIDNTNIDNNKSNIDNNKSNIENTNIDKNTLPFDRITTEDKDNQILIISTQHLSKDKLHKKLENIKCDRVVVFCGSGWNDKTYSYHWEKKDGQIIKKGIEIIHVPYSEHSSSDELEYFKRNVSYNRIVNTVKNKKVNEYE</sequence>
<name>T0L3K5_9MICR</name>
<dbReference type="EMBL" id="KE647015">
    <property type="protein sequence ID" value="EQB62077.1"/>
    <property type="molecule type" value="Genomic_DNA"/>
</dbReference>
<dbReference type="Proteomes" id="UP000053780">
    <property type="component" value="Unassembled WGS sequence"/>
</dbReference>
<reference evidence="2 3" key="1">
    <citation type="journal article" date="2013" name="BMC Genomics">
        <title>Genome sequencing and comparative genomics of honey bee microsporidia, Nosema apis reveal novel insights into host-parasite interactions.</title>
        <authorList>
            <person name="Chen Yp."/>
            <person name="Pettis J.S."/>
            <person name="Zhao Y."/>
            <person name="Liu X."/>
            <person name="Tallon L.J."/>
            <person name="Sadzewicz L.D."/>
            <person name="Li R."/>
            <person name="Zheng H."/>
            <person name="Huang S."/>
            <person name="Zhang X."/>
            <person name="Hamilton M.C."/>
            <person name="Pernal S.F."/>
            <person name="Melathopoulos A.P."/>
            <person name="Yan X."/>
            <person name="Evans J.D."/>
        </authorList>
    </citation>
    <scope>NUCLEOTIDE SEQUENCE [LARGE SCALE GENOMIC DNA]</scope>
    <source>
        <strain evidence="2 3">BRL 01</strain>
    </source>
</reference>
<feature type="domain" description="DNA repair metallo-beta-lactamase" evidence="1">
    <location>
        <begin position="283"/>
        <end position="382"/>
    </location>
</feature>
<dbReference type="AlphaFoldDB" id="T0L3K5"/>
<evidence type="ECO:0000259" key="1">
    <source>
        <dbReference type="Pfam" id="PF07522"/>
    </source>
</evidence>
<keyword evidence="3" id="KW-1185">Reference proteome</keyword>
<proteinExistence type="predicted"/>
<dbReference type="VEuPathDB" id="MicrosporidiaDB:NAPIS_ORF00346"/>
<dbReference type="InterPro" id="IPR011084">
    <property type="entry name" value="DRMBL"/>
</dbReference>
<organism evidence="2 3">
    <name type="scientific">Vairimorpha apis BRL 01</name>
    <dbReference type="NCBI Taxonomy" id="1037528"/>
    <lineage>
        <taxon>Eukaryota</taxon>
        <taxon>Fungi</taxon>
        <taxon>Fungi incertae sedis</taxon>
        <taxon>Microsporidia</taxon>
        <taxon>Nosematidae</taxon>
        <taxon>Vairimorpha</taxon>
    </lineage>
</organism>
<dbReference type="OrthoDB" id="262529at2759"/>
<dbReference type="Gene3D" id="3.40.50.12650">
    <property type="match status" value="1"/>
</dbReference>
<evidence type="ECO:0000313" key="3">
    <source>
        <dbReference type="Proteomes" id="UP000053780"/>
    </source>
</evidence>
<evidence type="ECO:0000313" key="2">
    <source>
        <dbReference type="EMBL" id="EQB62077.1"/>
    </source>
</evidence>
<dbReference type="Pfam" id="PF07522">
    <property type="entry name" value="DRMBL"/>
    <property type="match status" value="1"/>
</dbReference>
<protein>
    <recommendedName>
        <fullName evidence="1">DNA repair metallo-beta-lactamase domain-containing protein</fullName>
    </recommendedName>
</protein>
<gene>
    <name evidence="2" type="ORF">NAPIS_ORF00346</name>
</gene>